<evidence type="ECO:0000256" key="1">
    <source>
        <dbReference type="ARBA" id="ARBA00022490"/>
    </source>
</evidence>
<gene>
    <name evidence="3 4" type="primary">fdhD</name>
    <name evidence="4" type="ORF">AACH10_13255</name>
</gene>
<dbReference type="Proteomes" id="UP001365405">
    <property type="component" value="Unassembled WGS sequence"/>
</dbReference>
<comment type="similarity">
    <text evidence="3">Belongs to the FdhD family.</text>
</comment>
<evidence type="ECO:0000313" key="5">
    <source>
        <dbReference type="Proteomes" id="UP001365405"/>
    </source>
</evidence>
<name>A0ABU9CJY3_9BURK</name>
<comment type="function">
    <text evidence="3">Required for formate dehydrogenase (FDH) activity. Acts as a sulfur carrier protein that transfers sulfur from IscS to the molybdenum cofactor prior to its insertion into FDH.</text>
</comment>
<comment type="subcellular location">
    <subcellularLocation>
        <location evidence="3">Cytoplasm</location>
    </subcellularLocation>
</comment>
<dbReference type="NCBIfam" id="TIGR00129">
    <property type="entry name" value="fdhD_narQ"/>
    <property type="match status" value="1"/>
</dbReference>
<dbReference type="Gene3D" id="3.10.20.10">
    <property type="match status" value="1"/>
</dbReference>
<dbReference type="PANTHER" id="PTHR30592:SF1">
    <property type="entry name" value="SULFUR CARRIER PROTEIN FDHD"/>
    <property type="match status" value="1"/>
</dbReference>
<reference evidence="4 5" key="1">
    <citation type="submission" date="2024-04" db="EMBL/GenBank/DDBJ databases">
        <title>Novel species of the genus Ideonella isolated from streams.</title>
        <authorList>
            <person name="Lu H."/>
        </authorList>
    </citation>
    <scope>NUCLEOTIDE SEQUENCE [LARGE SCALE GENOMIC DNA]</scope>
    <source>
        <strain evidence="4 5">DXS22W</strain>
    </source>
</reference>
<sequence length="287" mass="30120">MKPMDAPLPPAGARLAQVVARRDGAAAPQADALAEELPVALVFNGITHAVMLATPMDLADFALGFGLTEGLLDHAGELYGVDEVRVADGIELRLDVAAACEWRLKERRRTLAGRTGCGLCGTDSLAQVRQVLPMLPAVAFDPAAFGRAQRDLRQWQVLQHSTGATHAAAWCATDGTVRVVREDVGRHNALDKLVGALQRGPQAVPAQERAQGFLCITSRASFEMVQKTARAGVAALAAVSAPTALAVDTARGCGLLLAGFVRGDDLVAYSFSERLGLPALGPTTPDL</sequence>
<evidence type="ECO:0000256" key="2">
    <source>
        <dbReference type="ARBA" id="ARBA00023150"/>
    </source>
</evidence>
<dbReference type="PIRSF" id="PIRSF015626">
    <property type="entry name" value="FdhD"/>
    <property type="match status" value="1"/>
</dbReference>
<dbReference type="SUPFAM" id="SSF53927">
    <property type="entry name" value="Cytidine deaminase-like"/>
    <property type="match status" value="1"/>
</dbReference>
<proteinExistence type="inferred from homology"/>
<protein>
    <recommendedName>
        <fullName evidence="3">Sulfur carrier protein FdhD</fullName>
    </recommendedName>
</protein>
<feature type="active site" description="Cysteine persulfide intermediate" evidence="3">
    <location>
        <position position="117"/>
    </location>
</feature>
<dbReference type="Pfam" id="PF02634">
    <property type="entry name" value="FdhD-NarQ"/>
    <property type="match status" value="1"/>
</dbReference>
<dbReference type="Gene3D" id="3.40.140.10">
    <property type="entry name" value="Cytidine Deaminase, domain 2"/>
    <property type="match status" value="1"/>
</dbReference>
<keyword evidence="1 3" id="KW-0963">Cytoplasm</keyword>
<evidence type="ECO:0000256" key="3">
    <source>
        <dbReference type="HAMAP-Rule" id="MF_00187"/>
    </source>
</evidence>
<dbReference type="HAMAP" id="MF_00187">
    <property type="entry name" value="FdhD"/>
    <property type="match status" value="1"/>
</dbReference>
<dbReference type="InterPro" id="IPR003786">
    <property type="entry name" value="FdhD"/>
</dbReference>
<keyword evidence="2 3" id="KW-0501">Molybdenum cofactor biosynthesis</keyword>
<dbReference type="InterPro" id="IPR016193">
    <property type="entry name" value="Cytidine_deaminase-like"/>
</dbReference>
<comment type="caution">
    <text evidence="4">The sequence shown here is derived from an EMBL/GenBank/DDBJ whole genome shotgun (WGS) entry which is preliminary data.</text>
</comment>
<keyword evidence="5" id="KW-1185">Reference proteome</keyword>
<dbReference type="EMBL" id="JBBUTH010000007">
    <property type="protein sequence ID" value="MEK8051211.1"/>
    <property type="molecule type" value="Genomic_DNA"/>
</dbReference>
<comment type="caution">
    <text evidence="3">Lacks conserved residue(s) required for the propagation of feature annotation.</text>
</comment>
<evidence type="ECO:0000313" key="4">
    <source>
        <dbReference type="EMBL" id="MEK8051211.1"/>
    </source>
</evidence>
<accession>A0ABU9CJY3</accession>
<organism evidence="4 5">
    <name type="scientific">Pseudaquabacterium inlustre</name>
    <dbReference type="NCBI Taxonomy" id="2984192"/>
    <lineage>
        <taxon>Bacteria</taxon>
        <taxon>Pseudomonadati</taxon>
        <taxon>Pseudomonadota</taxon>
        <taxon>Betaproteobacteria</taxon>
        <taxon>Burkholderiales</taxon>
        <taxon>Sphaerotilaceae</taxon>
        <taxon>Pseudaquabacterium</taxon>
    </lineage>
</organism>
<dbReference type="PANTHER" id="PTHR30592">
    <property type="entry name" value="FORMATE DEHYDROGENASE"/>
    <property type="match status" value="1"/>
</dbReference>